<organism evidence="2 3">
    <name type="scientific">Candidatus Thermochlorobacter aerophilus</name>
    <dbReference type="NCBI Taxonomy" id="1868324"/>
    <lineage>
        <taxon>Bacteria</taxon>
        <taxon>Pseudomonadati</taxon>
        <taxon>Chlorobiota</taxon>
        <taxon>Chlorobiia</taxon>
        <taxon>Chlorobiales</taxon>
        <taxon>Candidatus Thermochlorobacteriaceae</taxon>
        <taxon>Candidatus Thermochlorobacter</taxon>
    </lineage>
</organism>
<feature type="transmembrane region" description="Helical" evidence="1">
    <location>
        <begin position="20"/>
        <end position="42"/>
    </location>
</feature>
<dbReference type="AlphaFoldDB" id="A0A395LW51"/>
<keyword evidence="1" id="KW-1133">Transmembrane helix</keyword>
<feature type="transmembrane region" description="Helical" evidence="1">
    <location>
        <begin position="102"/>
        <end position="124"/>
    </location>
</feature>
<sequence length="172" mass="19025">MYEVMKSIAVWQRFKAGEWVRLLVAGTVALWLLLAWLAPYFAAHGRYDLYAVFRGACHQVAERCFCIYAQPMALCARCTGIYSGIMLAALLWAKPCQNRKMLLALLGSSASVMLLDVALETIGVYHNVKWLRFATGMGFGIALAPILVNALTDVLTERAGAKKTTKNLSQFS</sequence>
<proteinExistence type="predicted"/>
<feature type="transmembrane region" description="Helical" evidence="1">
    <location>
        <begin position="71"/>
        <end position="93"/>
    </location>
</feature>
<gene>
    <name evidence="2" type="ORF">D0433_13935</name>
</gene>
<protein>
    <submittedName>
        <fullName evidence="2">DUF2085 domain-containing protein</fullName>
    </submittedName>
</protein>
<comment type="caution">
    <text evidence="2">The sequence shown here is derived from an EMBL/GenBank/DDBJ whole genome shotgun (WGS) entry which is preliminary data.</text>
</comment>
<dbReference type="Proteomes" id="UP000266389">
    <property type="component" value="Unassembled WGS sequence"/>
</dbReference>
<reference evidence="2 3" key="1">
    <citation type="journal article" date="2011" name="ISME J.">
        <title>Community ecology of hot spring cyanobacterial mats: predominant populations and their functional potential.</title>
        <authorList>
            <person name="Klatt C.G."/>
            <person name="Wood J.M."/>
            <person name="Rusch D.B."/>
            <person name="Bateson M.M."/>
            <person name="Hamamura N."/>
            <person name="Heidelberg J.F."/>
            <person name="Grossman A.R."/>
            <person name="Bhaya D."/>
            <person name="Cohan F.M."/>
            <person name="Kuhl M."/>
            <person name="Bryant D.A."/>
            <person name="Ward D.M."/>
        </authorList>
    </citation>
    <scope>NUCLEOTIDE SEQUENCE [LARGE SCALE GENOMIC DNA]</scope>
    <source>
        <strain evidence="2">OS</strain>
    </source>
</reference>
<evidence type="ECO:0000313" key="3">
    <source>
        <dbReference type="Proteomes" id="UP000266389"/>
    </source>
</evidence>
<dbReference type="Pfam" id="PF09858">
    <property type="entry name" value="DUF2085"/>
    <property type="match status" value="1"/>
</dbReference>
<keyword evidence="1" id="KW-0472">Membrane</keyword>
<dbReference type="InterPro" id="IPR019206">
    <property type="entry name" value="DUF2085_TM"/>
</dbReference>
<feature type="transmembrane region" description="Helical" evidence="1">
    <location>
        <begin position="130"/>
        <end position="152"/>
    </location>
</feature>
<keyword evidence="1" id="KW-0812">Transmembrane</keyword>
<name>A0A395LW51_9BACT</name>
<evidence type="ECO:0000256" key="1">
    <source>
        <dbReference type="SAM" id="Phobius"/>
    </source>
</evidence>
<dbReference type="EMBL" id="PHFL01000072">
    <property type="protein sequence ID" value="RFM22910.1"/>
    <property type="molecule type" value="Genomic_DNA"/>
</dbReference>
<accession>A0A395LW51</accession>
<evidence type="ECO:0000313" key="2">
    <source>
        <dbReference type="EMBL" id="RFM22910.1"/>
    </source>
</evidence>